<proteinExistence type="predicted"/>
<keyword evidence="2" id="KW-1185">Reference proteome</keyword>
<organism evidence="1 2">
    <name type="scientific">Laccaria amethystina LaAM-08-1</name>
    <dbReference type="NCBI Taxonomy" id="1095629"/>
    <lineage>
        <taxon>Eukaryota</taxon>
        <taxon>Fungi</taxon>
        <taxon>Dikarya</taxon>
        <taxon>Basidiomycota</taxon>
        <taxon>Agaricomycotina</taxon>
        <taxon>Agaricomycetes</taxon>
        <taxon>Agaricomycetidae</taxon>
        <taxon>Agaricales</taxon>
        <taxon>Agaricineae</taxon>
        <taxon>Hydnangiaceae</taxon>
        <taxon>Laccaria</taxon>
    </lineage>
</organism>
<protein>
    <submittedName>
        <fullName evidence="1">Unplaced genomic scaffold K443scaffold_157, whole genome shotgun sequence</fullName>
    </submittedName>
</protein>
<accession>A0A0C9WLR0</accession>
<dbReference type="HOGENOM" id="CLU_2688186_0_0_1"/>
<evidence type="ECO:0000313" key="2">
    <source>
        <dbReference type="Proteomes" id="UP000054477"/>
    </source>
</evidence>
<dbReference type="EMBL" id="KN838692">
    <property type="protein sequence ID" value="KIJ97479.1"/>
    <property type="molecule type" value="Genomic_DNA"/>
</dbReference>
<reference evidence="2" key="2">
    <citation type="submission" date="2015-01" db="EMBL/GenBank/DDBJ databases">
        <title>Evolutionary Origins and Diversification of the Mycorrhizal Mutualists.</title>
        <authorList>
            <consortium name="DOE Joint Genome Institute"/>
            <consortium name="Mycorrhizal Genomics Consortium"/>
            <person name="Kohler A."/>
            <person name="Kuo A."/>
            <person name="Nagy L.G."/>
            <person name="Floudas D."/>
            <person name="Copeland A."/>
            <person name="Barry K.W."/>
            <person name="Cichocki N."/>
            <person name="Veneault-Fourrey C."/>
            <person name="LaButti K."/>
            <person name="Lindquist E.A."/>
            <person name="Lipzen A."/>
            <person name="Lundell T."/>
            <person name="Morin E."/>
            <person name="Murat C."/>
            <person name="Riley R."/>
            <person name="Ohm R."/>
            <person name="Sun H."/>
            <person name="Tunlid A."/>
            <person name="Henrissat B."/>
            <person name="Grigoriev I.V."/>
            <person name="Hibbett D.S."/>
            <person name="Martin F."/>
        </authorList>
    </citation>
    <scope>NUCLEOTIDE SEQUENCE [LARGE SCALE GENOMIC DNA]</scope>
    <source>
        <strain evidence="2">LaAM-08-1</strain>
    </source>
</reference>
<evidence type="ECO:0000313" key="1">
    <source>
        <dbReference type="EMBL" id="KIJ97479.1"/>
    </source>
</evidence>
<dbReference type="AlphaFoldDB" id="A0A0C9WLR0"/>
<reference evidence="1 2" key="1">
    <citation type="submission" date="2014-04" db="EMBL/GenBank/DDBJ databases">
        <authorList>
            <consortium name="DOE Joint Genome Institute"/>
            <person name="Kuo A."/>
            <person name="Kohler A."/>
            <person name="Nagy L.G."/>
            <person name="Floudas D."/>
            <person name="Copeland A."/>
            <person name="Barry K.W."/>
            <person name="Cichocki N."/>
            <person name="Veneault-Fourrey C."/>
            <person name="LaButti K."/>
            <person name="Lindquist E.A."/>
            <person name="Lipzen A."/>
            <person name="Lundell T."/>
            <person name="Morin E."/>
            <person name="Murat C."/>
            <person name="Sun H."/>
            <person name="Tunlid A."/>
            <person name="Henrissat B."/>
            <person name="Grigoriev I.V."/>
            <person name="Hibbett D.S."/>
            <person name="Martin F."/>
            <person name="Nordberg H.P."/>
            <person name="Cantor M.N."/>
            <person name="Hua S.X."/>
        </authorList>
    </citation>
    <scope>NUCLEOTIDE SEQUENCE [LARGE SCALE GENOMIC DNA]</scope>
    <source>
        <strain evidence="1 2">LaAM-08-1</strain>
    </source>
</reference>
<dbReference type="Proteomes" id="UP000054477">
    <property type="component" value="Unassembled WGS sequence"/>
</dbReference>
<sequence length="74" mass="8594">MCRYCAVRSSARPEIFAVHVLPDTSRFRNVHSLRVECKSRSLRYQNAKSTKVLSLTDKNGGAQLFSQRRRPQKR</sequence>
<name>A0A0C9WLR0_9AGAR</name>
<gene>
    <name evidence="1" type="ORF">K443DRAFT_681500</name>
</gene>